<dbReference type="Proteomes" id="UP001172680">
    <property type="component" value="Unassembled WGS sequence"/>
</dbReference>
<organism evidence="1 2">
    <name type="scientific">Coniosporium tulheliwenetii</name>
    <dbReference type="NCBI Taxonomy" id="3383036"/>
    <lineage>
        <taxon>Eukaryota</taxon>
        <taxon>Fungi</taxon>
        <taxon>Dikarya</taxon>
        <taxon>Ascomycota</taxon>
        <taxon>Pezizomycotina</taxon>
        <taxon>Dothideomycetes</taxon>
        <taxon>Dothideomycetes incertae sedis</taxon>
        <taxon>Coniosporium</taxon>
    </lineage>
</organism>
<proteinExistence type="predicted"/>
<protein>
    <submittedName>
        <fullName evidence="1">Uncharacterized protein</fullName>
    </submittedName>
</protein>
<gene>
    <name evidence="1" type="ORF">H2199_009054</name>
</gene>
<evidence type="ECO:0000313" key="1">
    <source>
        <dbReference type="EMBL" id="KAJ9634224.1"/>
    </source>
</evidence>
<accession>A0ACC2YGA3</accession>
<evidence type="ECO:0000313" key="2">
    <source>
        <dbReference type="Proteomes" id="UP001172680"/>
    </source>
</evidence>
<comment type="caution">
    <text evidence="1">The sequence shown here is derived from an EMBL/GenBank/DDBJ whole genome shotgun (WGS) entry which is preliminary data.</text>
</comment>
<keyword evidence="2" id="KW-1185">Reference proteome</keyword>
<dbReference type="EMBL" id="JAPDRP010000034">
    <property type="protein sequence ID" value="KAJ9634224.1"/>
    <property type="molecule type" value="Genomic_DNA"/>
</dbReference>
<sequence>MAMPDWPSTGNRPLSLNEHAAQLKTQATKLLEAAGEQKRAFRYQAAAPSIQSTIELCNKVFDQPMPAELKAMLQTVLQTANNIKQDTAKINYRQRLNASTPPALRSTATWARVASMQAGVPPQAQTISSSSSATEKDRETIVKITDPHMSSHLRSHDPKKLKDRINNALKEHANANIKKIRIVAAKQLRSGDIAIYTATGEEREALQEFAEDWAGIWGNKAQVVVQTYGVLVHRVSTRSIDLSDMAGAIRLLQAENRPLLPRAEIKYIGWLTKASTNKKNSSLVVEFARPEDANAAIIGGIVWQAEMLTCELVKHRKRAATAPVSTTPEAASKEKMPGRKGNARRARTTHGMEHDMPAEEEGKERVEQAKALRPFLHPVRNPMGSSGSTRGSAQSETNNRVRPNHTNTEHDSRINLPIQPREPTRNRGYTRGTPSEEAGKTKVTNEEGNHGAGRGRQIEQDRWVIQGQPRRPREGDSA</sequence>
<name>A0ACC2YGA3_9PEZI</name>
<reference evidence="1" key="1">
    <citation type="submission" date="2022-10" db="EMBL/GenBank/DDBJ databases">
        <title>Culturing micro-colonial fungi from biological soil crusts in the Mojave desert and describing Neophaeococcomyces mojavensis, and introducing the new genera and species Taxawa tesnikishii.</title>
        <authorList>
            <person name="Kurbessoian T."/>
            <person name="Stajich J.E."/>
        </authorList>
    </citation>
    <scope>NUCLEOTIDE SEQUENCE</scope>
    <source>
        <strain evidence="1">JES_115</strain>
    </source>
</reference>